<dbReference type="PROSITE" id="PS51387">
    <property type="entry name" value="FAD_PCMH"/>
    <property type="match status" value="1"/>
</dbReference>
<dbReference type="InterPro" id="IPR007173">
    <property type="entry name" value="ALO_C"/>
</dbReference>
<dbReference type="InterPro" id="IPR036318">
    <property type="entry name" value="FAD-bd_PCMH-like_sf"/>
</dbReference>
<dbReference type="Gene3D" id="1.10.45.10">
    <property type="entry name" value="Vanillyl-alcohol Oxidase, Chain A, domain 4"/>
    <property type="match status" value="1"/>
</dbReference>
<reference evidence="4" key="1">
    <citation type="submission" date="2019-04" db="EMBL/GenBank/DDBJ databases">
        <title>Nocardioides xinjiangensis sp. nov.</title>
        <authorList>
            <person name="Liu S."/>
        </authorList>
    </citation>
    <scope>NUCLEOTIDE SEQUENCE [LARGE SCALE GENOMIC DNA]</scope>
    <source>
        <strain evidence="4">18</strain>
    </source>
</reference>
<comment type="caution">
    <text evidence="3">The sequence shown here is derived from an EMBL/GenBank/DDBJ whole genome shotgun (WGS) entry which is preliminary data.</text>
</comment>
<dbReference type="AlphaFoldDB" id="A0A4S8Q6N5"/>
<dbReference type="GO" id="GO:0003885">
    <property type="term" value="F:D-arabinono-1,4-lactone oxidase activity"/>
    <property type="evidence" value="ECO:0007669"/>
    <property type="project" value="InterPro"/>
</dbReference>
<dbReference type="InterPro" id="IPR016166">
    <property type="entry name" value="FAD-bd_PCMH"/>
</dbReference>
<proteinExistence type="predicted"/>
<dbReference type="InterPro" id="IPR006094">
    <property type="entry name" value="Oxid_FAD_bind_N"/>
</dbReference>
<dbReference type="InterPro" id="IPR016171">
    <property type="entry name" value="Vanillyl_alc_oxidase_C-sub2"/>
</dbReference>
<evidence type="ECO:0000313" key="4">
    <source>
        <dbReference type="Proteomes" id="UP000308760"/>
    </source>
</evidence>
<sequence length="430" mass="46580">MPEAPTSPTDAALTNWAGNIAFTPDRFVRPGSLDQTRETVAGASRLRVLGSGHSFNSIAASEAVMVSLSGIEPEVSVDAEARLVRASGWITYAALSEAVKRAGFALHNLASLPHISVAGSIATGTHGSGDGNGNLSTAVAALEFIGPDGELRTVRRGDADFPGSVVHLGALGVVWSVTLDLLPDFEVRQYVYDDLPFDAAVANFDDLTSAAYSTSLFTPWGIDPVFQYWTKQRTVDQTQPFPAASRFGAPLADGPRRPIPGVDPAACTPQMGLTGSWHERLAHFKFEFTPSVGEELQSEFLIDRSNAPAALEALRGVSDKLGPVVEICEVRTMAADDLWLSPAYGRDTVGFHFTWVRDYETVKPVLRVVEDALVSFDPRPHWGKLFSIPIDEVRSQYPRMGDFERLRESIDPEEKFGNDFCAELLGGNGR</sequence>
<dbReference type="PANTHER" id="PTHR43762:SF1">
    <property type="entry name" value="D-ARABINONO-1,4-LACTONE OXIDASE"/>
    <property type="match status" value="1"/>
</dbReference>
<dbReference type="PANTHER" id="PTHR43762">
    <property type="entry name" value="L-GULONOLACTONE OXIDASE"/>
    <property type="match status" value="1"/>
</dbReference>
<dbReference type="OrthoDB" id="9800184at2"/>
<gene>
    <name evidence="3" type="ORF">FAB82_16875</name>
</gene>
<name>A0A4S8Q6N5_9ACTN</name>
<evidence type="ECO:0000313" key="3">
    <source>
        <dbReference type="EMBL" id="THV39790.1"/>
    </source>
</evidence>
<evidence type="ECO:0000256" key="1">
    <source>
        <dbReference type="ARBA" id="ARBA00023002"/>
    </source>
</evidence>
<dbReference type="PIRSF" id="PIRSF000136">
    <property type="entry name" value="LGO_GLO"/>
    <property type="match status" value="1"/>
</dbReference>
<reference evidence="3 4" key="2">
    <citation type="submission" date="2019-05" db="EMBL/GenBank/DDBJ databases">
        <title>Glycomyces buryatensis sp. nov.</title>
        <authorList>
            <person name="Nikitina E."/>
        </authorList>
    </citation>
    <scope>NUCLEOTIDE SEQUENCE [LARGE SCALE GENOMIC DNA]</scope>
    <source>
        <strain evidence="3 4">18</strain>
    </source>
</reference>
<protein>
    <submittedName>
        <fullName evidence="3">FAD-binding protein</fullName>
    </submittedName>
</protein>
<dbReference type="GO" id="GO:0071949">
    <property type="term" value="F:FAD binding"/>
    <property type="evidence" value="ECO:0007669"/>
    <property type="project" value="InterPro"/>
</dbReference>
<organism evidence="3 4">
    <name type="scientific">Glycomyces buryatensis</name>
    <dbReference type="NCBI Taxonomy" id="2570927"/>
    <lineage>
        <taxon>Bacteria</taxon>
        <taxon>Bacillati</taxon>
        <taxon>Actinomycetota</taxon>
        <taxon>Actinomycetes</taxon>
        <taxon>Glycomycetales</taxon>
        <taxon>Glycomycetaceae</taxon>
        <taxon>Glycomyces</taxon>
    </lineage>
</organism>
<dbReference type="GO" id="GO:0016020">
    <property type="term" value="C:membrane"/>
    <property type="evidence" value="ECO:0007669"/>
    <property type="project" value="InterPro"/>
</dbReference>
<dbReference type="Gene3D" id="3.30.70.2530">
    <property type="match status" value="1"/>
</dbReference>
<dbReference type="InterPro" id="IPR016169">
    <property type="entry name" value="FAD-bd_PCMH_sub2"/>
</dbReference>
<keyword evidence="4" id="KW-1185">Reference proteome</keyword>
<accession>A0A4S8Q6N5</accession>
<dbReference type="GO" id="GO:0080049">
    <property type="term" value="F:L-gulono-1,4-lactone dehydrogenase activity"/>
    <property type="evidence" value="ECO:0007669"/>
    <property type="project" value="TreeGrafter"/>
</dbReference>
<dbReference type="Gene3D" id="3.30.465.10">
    <property type="match status" value="1"/>
</dbReference>
<keyword evidence="1" id="KW-0560">Oxidoreductase</keyword>
<dbReference type="Gene3D" id="3.30.70.2520">
    <property type="match status" value="1"/>
</dbReference>
<dbReference type="SUPFAM" id="SSF56176">
    <property type="entry name" value="FAD-binding/transporter-associated domain-like"/>
    <property type="match status" value="1"/>
</dbReference>
<dbReference type="EMBL" id="STGY01000062">
    <property type="protein sequence ID" value="THV39790.1"/>
    <property type="molecule type" value="Genomic_DNA"/>
</dbReference>
<feature type="domain" description="FAD-binding PCMH-type" evidence="2">
    <location>
        <begin position="20"/>
        <end position="184"/>
    </location>
</feature>
<dbReference type="Pfam" id="PF01565">
    <property type="entry name" value="FAD_binding_4"/>
    <property type="match status" value="1"/>
</dbReference>
<dbReference type="RefSeq" id="WP_136535709.1">
    <property type="nucleotide sequence ID" value="NZ_STGY01000062.1"/>
</dbReference>
<dbReference type="InterPro" id="IPR016167">
    <property type="entry name" value="FAD-bd_PCMH_sub1"/>
</dbReference>
<evidence type="ECO:0000259" key="2">
    <source>
        <dbReference type="PROSITE" id="PS51387"/>
    </source>
</evidence>
<dbReference type="InterPro" id="IPR010031">
    <property type="entry name" value="FAD_lactone_oxidase-like"/>
</dbReference>
<dbReference type="Pfam" id="PF04030">
    <property type="entry name" value="ALO"/>
    <property type="match status" value="1"/>
</dbReference>
<dbReference type="Proteomes" id="UP000308760">
    <property type="component" value="Unassembled WGS sequence"/>
</dbReference>
<dbReference type="Gene3D" id="3.30.43.10">
    <property type="entry name" value="Uridine Diphospho-n-acetylenolpyruvylglucosamine Reductase, domain 2"/>
    <property type="match status" value="1"/>
</dbReference>